<feature type="region of interest" description="Disordered" evidence="1">
    <location>
        <begin position="164"/>
        <end position="185"/>
    </location>
</feature>
<dbReference type="RefSeq" id="WP_069707929.1">
    <property type="nucleotide sequence ID" value="NZ_CP017075.1"/>
</dbReference>
<sequence>MSTPAAAPLTIDALFSSIIALTAALNRTADNQERLIAGQQAAIEKIEGAKTTTTRARKPKDDAPAATTTATEKAPEVEAVKSFLPDIKTGDGDALKAHIQPWLGAVAKGTPEAAERVGFLKAIAEHFGVEAKFGPLAEGDDRLKQTLFYFERKKAGKPVDFKVDYDFDGDPEQEAEAPAGDDDFG</sequence>
<organism evidence="2 3">
    <name type="scientific">Novosphingobium resinovorum</name>
    <dbReference type="NCBI Taxonomy" id="158500"/>
    <lineage>
        <taxon>Bacteria</taxon>
        <taxon>Pseudomonadati</taxon>
        <taxon>Pseudomonadota</taxon>
        <taxon>Alphaproteobacteria</taxon>
        <taxon>Sphingomonadales</taxon>
        <taxon>Sphingomonadaceae</taxon>
        <taxon>Novosphingobium</taxon>
    </lineage>
</organism>
<gene>
    <name evidence="2" type="ORF">BES08_07005</name>
</gene>
<dbReference type="KEGG" id="nre:BES08_07005"/>
<name>A0A1D8A323_9SPHN</name>
<proteinExistence type="predicted"/>
<dbReference type="AlphaFoldDB" id="A0A1D8A323"/>
<keyword evidence="3" id="KW-1185">Reference proteome</keyword>
<evidence type="ECO:0000313" key="2">
    <source>
        <dbReference type="EMBL" id="AOR76518.1"/>
    </source>
</evidence>
<dbReference type="EMBL" id="CP017075">
    <property type="protein sequence ID" value="AOR76518.1"/>
    <property type="molecule type" value="Genomic_DNA"/>
</dbReference>
<reference evidence="3" key="1">
    <citation type="journal article" date="2017" name="J. Biotechnol.">
        <title>Complete genome sequence of Novosphingobium resinovorum SA1, a versatile xenobiotic-degrading bacterium capable of utilizing sulfanilic acid.</title>
        <authorList>
            <person name="Hegedus B."/>
            <person name="Kos P.B."/>
            <person name="Balint B."/>
            <person name="Maroti G."/>
            <person name="Gan H.M."/>
            <person name="Perei K."/>
            <person name="Rakhely G."/>
        </authorList>
    </citation>
    <scope>NUCLEOTIDE SEQUENCE [LARGE SCALE GENOMIC DNA]</scope>
    <source>
        <strain evidence="3">SA1</strain>
    </source>
</reference>
<evidence type="ECO:0000256" key="1">
    <source>
        <dbReference type="SAM" id="MobiDB-lite"/>
    </source>
</evidence>
<evidence type="ECO:0000313" key="3">
    <source>
        <dbReference type="Proteomes" id="UP000094626"/>
    </source>
</evidence>
<feature type="region of interest" description="Disordered" evidence="1">
    <location>
        <begin position="47"/>
        <end position="72"/>
    </location>
</feature>
<protein>
    <submittedName>
        <fullName evidence="2">Uncharacterized protein</fullName>
    </submittedName>
</protein>
<dbReference type="OrthoDB" id="10018169at2"/>
<accession>A0A1D8A323</accession>
<feature type="compositionally biased region" description="Acidic residues" evidence="1">
    <location>
        <begin position="166"/>
        <end position="185"/>
    </location>
</feature>
<dbReference type="Proteomes" id="UP000094626">
    <property type="component" value="Chromosome"/>
</dbReference>